<proteinExistence type="predicted"/>
<feature type="signal peptide" evidence="1">
    <location>
        <begin position="1"/>
        <end position="19"/>
    </location>
</feature>
<comment type="caution">
    <text evidence="2">The sequence shown here is derived from an EMBL/GenBank/DDBJ whole genome shotgun (WGS) entry which is preliminary data.</text>
</comment>
<evidence type="ECO:0000313" key="2">
    <source>
        <dbReference type="EMBL" id="TGB03449.1"/>
    </source>
</evidence>
<reference evidence="2 3" key="1">
    <citation type="journal article" date="2003" name="Int. J. Syst. Evol. Microbiol.">
        <title>Halobacillus salinus sp. nov., isolated from a salt lake on the coast of the East Sea in Korea.</title>
        <authorList>
            <person name="Yoon J.H."/>
            <person name="Kang K.H."/>
            <person name="Park Y.H."/>
        </authorList>
    </citation>
    <scope>NUCLEOTIDE SEQUENCE [LARGE SCALE GENOMIC DNA]</scope>
    <source>
        <strain evidence="2 3">HSL-3</strain>
    </source>
</reference>
<organism evidence="2 3">
    <name type="scientific">Halobacillus salinus</name>
    <dbReference type="NCBI Taxonomy" id="192814"/>
    <lineage>
        <taxon>Bacteria</taxon>
        <taxon>Bacillati</taxon>
        <taxon>Bacillota</taxon>
        <taxon>Bacilli</taxon>
        <taxon>Bacillales</taxon>
        <taxon>Bacillaceae</taxon>
        <taxon>Halobacillus</taxon>
    </lineage>
</organism>
<name>A0A4Z0H0D2_9BACI</name>
<evidence type="ECO:0008006" key="4">
    <source>
        <dbReference type="Google" id="ProtNLM"/>
    </source>
</evidence>
<gene>
    <name evidence="2" type="ORF">E4663_00125</name>
</gene>
<accession>A0A4Z0H0D2</accession>
<keyword evidence="1" id="KW-0732">Signal</keyword>
<dbReference type="PROSITE" id="PS51257">
    <property type="entry name" value="PROKAR_LIPOPROTEIN"/>
    <property type="match status" value="1"/>
</dbReference>
<dbReference type="AlphaFoldDB" id="A0A4Z0H0D2"/>
<dbReference type="Proteomes" id="UP000297982">
    <property type="component" value="Unassembled WGS sequence"/>
</dbReference>
<sequence length="293" mass="32876">MRKLLFVLLILFVVTGCRSNEPDSEFTLGNIYPLDLQPGQTYIFITSLEWEGTEGTTLQSVDLISEETIPPALAQSTFYIGTATKSTGISNREEIGEKQAIEGYAMEEKQTLIMKTKIPETPTDQAIDIRFTYEVDGEELEQEVEWDTLSELTGSDVIANQQAAVPLEEKPAFQLTRDGEQLPFEVISECWGAECSEEADFIKAEVLDITRDIAPVPMRSGGFLEVDVIGEEVDELEYKRLVDSIFVEDTLREGVLPFENIGTHRLMLTGRWYDNQGLFQGKKTIALVLDVTD</sequence>
<protein>
    <recommendedName>
        <fullName evidence="4">DUF3221 domain-containing protein</fullName>
    </recommendedName>
</protein>
<dbReference type="EMBL" id="SRJC01000001">
    <property type="protein sequence ID" value="TGB03449.1"/>
    <property type="molecule type" value="Genomic_DNA"/>
</dbReference>
<evidence type="ECO:0000313" key="3">
    <source>
        <dbReference type="Proteomes" id="UP000297982"/>
    </source>
</evidence>
<evidence type="ECO:0000256" key="1">
    <source>
        <dbReference type="SAM" id="SignalP"/>
    </source>
</evidence>
<feature type="chain" id="PRO_5021471557" description="DUF3221 domain-containing protein" evidence="1">
    <location>
        <begin position="20"/>
        <end position="293"/>
    </location>
</feature>
<dbReference type="RefSeq" id="WP_135326182.1">
    <property type="nucleotide sequence ID" value="NZ_SRJC01000001.1"/>
</dbReference>
<keyword evidence="3" id="KW-1185">Reference proteome</keyword>